<dbReference type="AlphaFoldDB" id="A0AAR5QFU6"/>
<accession>A0AAR5QFU6</accession>
<evidence type="ECO:0000256" key="5">
    <source>
        <dbReference type="SAM" id="Phobius"/>
    </source>
</evidence>
<feature type="transmembrane region" description="Helical" evidence="5">
    <location>
        <begin position="20"/>
        <end position="42"/>
    </location>
</feature>
<feature type="transmembrane region" description="Helical" evidence="5">
    <location>
        <begin position="245"/>
        <end position="265"/>
    </location>
</feature>
<protein>
    <recommendedName>
        <fullName evidence="8">Tetraspanin</fullName>
    </recommendedName>
</protein>
<keyword evidence="2 5" id="KW-0812">Transmembrane</keyword>
<reference evidence="7" key="1">
    <citation type="journal article" date="2013" name="Genome Biol.">
        <title>Draft genome of the mountain pine beetle, Dendroctonus ponderosae Hopkins, a major forest pest.</title>
        <authorList>
            <person name="Keeling C.I."/>
            <person name="Yuen M.M."/>
            <person name="Liao N.Y."/>
            <person name="Docking T.R."/>
            <person name="Chan S.K."/>
            <person name="Taylor G.A."/>
            <person name="Palmquist D.L."/>
            <person name="Jackman S.D."/>
            <person name="Nguyen A."/>
            <person name="Li M."/>
            <person name="Henderson H."/>
            <person name="Janes J.K."/>
            <person name="Zhao Y."/>
            <person name="Pandoh P."/>
            <person name="Moore R."/>
            <person name="Sperling F.A."/>
            <person name="Huber D.P."/>
            <person name="Birol I."/>
            <person name="Jones S.J."/>
            <person name="Bohlmann J."/>
        </authorList>
    </citation>
    <scope>NUCLEOTIDE SEQUENCE</scope>
</reference>
<dbReference type="Gene3D" id="1.10.1450.10">
    <property type="entry name" value="Tetraspanin"/>
    <property type="match status" value="1"/>
</dbReference>
<comment type="subcellular location">
    <subcellularLocation>
        <location evidence="1">Membrane</location>
        <topology evidence="1">Multi-pass membrane protein</topology>
    </subcellularLocation>
</comment>
<dbReference type="KEGG" id="dpa:109545671"/>
<organism evidence="6 7">
    <name type="scientific">Dendroctonus ponderosae</name>
    <name type="common">Mountain pine beetle</name>
    <dbReference type="NCBI Taxonomy" id="77166"/>
    <lineage>
        <taxon>Eukaryota</taxon>
        <taxon>Metazoa</taxon>
        <taxon>Ecdysozoa</taxon>
        <taxon>Arthropoda</taxon>
        <taxon>Hexapoda</taxon>
        <taxon>Insecta</taxon>
        <taxon>Pterygota</taxon>
        <taxon>Neoptera</taxon>
        <taxon>Endopterygota</taxon>
        <taxon>Coleoptera</taxon>
        <taxon>Polyphaga</taxon>
        <taxon>Cucujiformia</taxon>
        <taxon>Curculionidae</taxon>
        <taxon>Scolytinae</taxon>
        <taxon>Dendroctonus</taxon>
    </lineage>
</organism>
<proteinExistence type="predicted"/>
<evidence type="ECO:0000256" key="2">
    <source>
        <dbReference type="ARBA" id="ARBA00022692"/>
    </source>
</evidence>
<reference evidence="6" key="2">
    <citation type="submission" date="2024-08" db="UniProtKB">
        <authorList>
            <consortium name="EnsemblMetazoa"/>
        </authorList>
    </citation>
    <scope>IDENTIFICATION</scope>
</reference>
<feature type="transmembrane region" description="Helical" evidence="5">
    <location>
        <begin position="62"/>
        <end position="89"/>
    </location>
</feature>
<dbReference type="InterPro" id="IPR018499">
    <property type="entry name" value="Tetraspanin/Peripherin"/>
</dbReference>
<dbReference type="GeneID" id="109545671"/>
<sequence length="316" mass="35385">MVKFGKPVLQVPFKRIKVFVLLFVLLFLLVLILSFNLLFTAVKIRSHLGSFINMISSGDGEVLPSLLALPVFLFLCLDCAIFFFIYKIFSKKKSPGVNRLLFLLILVAAVLMVTTLIIVFVTLGHVFGSSKSIEDGIINAMAKYELNSLYKKLIDRLQIEFQCCGSNKYDDWYNITWLEKSTSTNSSTSQSGKTPFSCCAIKTKFPCIHFDIESTGVNYLYTPEFNLSISGTGCHTRIVETKRQIGMGIVASLFLYMFLECLLLVPARFLQTGHSVDFKFEGNSKSYIVWLIGSYAGKNQSNGPPEPPPVPPDLMN</sequence>
<keyword evidence="3 5" id="KW-1133">Transmembrane helix</keyword>
<dbReference type="EnsemblMetazoa" id="XM_019916483.1">
    <property type="protein sequence ID" value="XP_019772042.1"/>
    <property type="gene ID" value="LOC109545671"/>
</dbReference>
<dbReference type="InterPro" id="IPR008952">
    <property type="entry name" value="Tetraspanin_EC2_sf"/>
</dbReference>
<evidence type="ECO:0000313" key="6">
    <source>
        <dbReference type="EnsemblMetazoa" id="XP_019772042.1"/>
    </source>
</evidence>
<dbReference type="Pfam" id="PF00335">
    <property type="entry name" value="Tetraspanin"/>
    <property type="match status" value="1"/>
</dbReference>
<evidence type="ECO:0000256" key="4">
    <source>
        <dbReference type="ARBA" id="ARBA00023136"/>
    </source>
</evidence>
<keyword evidence="7" id="KW-1185">Reference proteome</keyword>
<dbReference type="GO" id="GO:0016020">
    <property type="term" value="C:membrane"/>
    <property type="evidence" value="ECO:0007669"/>
    <property type="project" value="UniProtKB-SubCell"/>
</dbReference>
<dbReference type="SUPFAM" id="SSF48652">
    <property type="entry name" value="Tetraspanin"/>
    <property type="match status" value="1"/>
</dbReference>
<name>A0AAR5QFU6_DENPD</name>
<keyword evidence="4 5" id="KW-0472">Membrane</keyword>
<evidence type="ECO:0000256" key="3">
    <source>
        <dbReference type="ARBA" id="ARBA00022989"/>
    </source>
</evidence>
<evidence type="ECO:0000313" key="7">
    <source>
        <dbReference type="Proteomes" id="UP000019118"/>
    </source>
</evidence>
<evidence type="ECO:0000256" key="1">
    <source>
        <dbReference type="ARBA" id="ARBA00004141"/>
    </source>
</evidence>
<dbReference type="Proteomes" id="UP000019118">
    <property type="component" value="Unassembled WGS sequence"/>
</dbReference>
<evidence type="ECO:0008006" key="8">
    <source>
        <dbReference type="Google" id="ProtNLM"/>
    </source>
</evidence>
<feature type="transmembrane region" description="Helical" evidence="5">
    <location>
        <begin position="101"/>
        <end position="123"/>
    </location>
</feature>